<feature type="compositionally biased region" description="Low complexity" evidence="1">
    <location>
        <begin position="290"/>
        <end position="317"/>
    </location>
</feature>
<accession>A0A9W9HZ43</accession>
<feature type="compositionally biased region" description="Polar residues" evidence="1">
    <location>
        <begin position="278"/>
        <end position="289"/>
    </location>
</feature>
<keyword evidence="4" id="KW-1185">Reference proteome</keyword>
<feature type="region of interest" description="Disordered" evidence="1">
    <location>
        <begin position="219"/>
        <end position="259"/>
    </location>
</feature>
<sequence>MIQLGVPAKNGSGSFVATSQREQKASEIENTTTSGKANPQPDQSGLRNRFSIKRAPTVIADSSTATATHPVASRSPPVFNGQPSIAAATVIGILVFAAFLFLAIWYIRRARRVRSLRNLQNHSQDPFSQSSVTLAEDTSKALEDFLMKDVRPERTSLMFSRSRSPSITFVVDDARRRSLSRLYRNSYDASTSSLSKLDTLTRVSADTSRPSFIVSELTATTQSTSNTATLQASSNRDSATPRASMSMSSTVPTTIRSSQLWTTTTGTTANSSLLSCDATSSQASPTMCHSSNSPPSSASSLARSYPSNASRASSRRSGQGPPQFGVRLSYDSASARRYHVRSHSRSSQGTVVSPVTEPGSSSSQCPSISSTPPPGLRLSEA</sequence>
<proteinExistence type="predicted"/>
<evidence type="ECO:0000313" key="4">
    <source>
        <dbReference type="Proteomes" id="UP001149163"/>
    </source>
</evidence>
<dbReference type="Proteomes" id="UP001149163">
    <property type="component" value="Unassembled WGS sequence"/>
</dbReference>
<feature type="compositionally biased region" description="Polar residues" evidence="1">
    <location>
        <begin position="28"/>
        <end position="46"/>
    </location>
</feature>
<dbReference type="AlphaFoldDB" id="A0A9W9HZ43"/>
<keyword evidence="2" id="KW-0812">Transmembrane</keyword>
<dbReference type="OrthoDB" id="4501674at2759"/>
<feature type="compositionally biased region" description="Low complexity" evidence="1">
    <location>
        <begin position="219"/>
        <end position="235"/>
    </location>
</feature>
<keyword evidence="2" id="KW-1133">Transmembrane helix</keyword>
<feature type="region of interest" description="Disordered" evidence="1">
    <location>
        <begin position="1"/>
        <end position="49"/>
    </location>
</feature>
<dbReference type="RefSeq" id="XP_056542009.1">
    <property type="nucleotide sequence ID" value="XM_056689580.1"/>
</dbReference>
<reference evidence="3" key="1">
    <citation type="submission" date="2022-11" db="EMBL/GenBank/DDBJ databases">
        <authorList>
            <person name="Petersen C."/>
        </authorList>
    </citation>
    <scope>NUCLEOTIDE SEQUENCE</scope>
    <source>
        <strain evidence="3">IBT 26290</strain>
    </source>
</reference>
<evidence type="ECO:0000256" key="1">
    <source>
        <dbReference type="SAM" id="MobiDB-lite"/>
    </source>
</evidence>
<reference evidence="3" key="2">
    <citation type="journal article" date="2023" name="IMA Fungus">
        <title>Comparative genomic study of the Penicillium genus elucidates a diverse pangenome and 15 lateral gene transfer events.</title>
        <authorList>
            <person name="Petersen C."/>
            <person name="Sorensen T."/>
            <person name="Nielsen M.R."/>
            <person name="Sondergaard T.E."/>
            <person name="Sorensen J.L."/>
            <person name="Fitzpatrick D.A."/>
            <person name="Frisvad J.C."/>
            <person name="Nielsen K.L."/>
        </authorList>
    </citation>
    <scope>NUCLEOTIDE SEQUENCE</scope>
    <source>
        <strain evidence="3">IBT 26290</strain>
    </source>
</reference>
<feature type="compositionally biased region" description="Low complexity" evidence="1">
    <location>
        <begin position="358"/>
        <end position="370"/>
    </location>
</feature>
<evidence type="ECO:0000256" key="2">
    <source>
        <dbReference type="SAM" id="Phobius"/>
    </source>
</evidence>
<name>A0A9W9HZ43_9EURO</name>
<feature type="transmembrane region" description="Helical" evidence="2">
    <location>
        <begin position="85"/>
        <end position="107"/>
    </location>
</feature>
<dbReference type="EMBL" id="JAPQKN010000004">
    <property type="protein sequence ID" value="KAJ5160451.1"/>
    <property type="molecule type" value="Genomic_DNA"/>
</dbReference>
<gene>
    <name evidence="3" type="ORF">N7482_007455</name>
</gene>
<evidence type="ECO:0000313" key="3">
    <source>
        <dbReference type="EMBL" id="KAJ5160451.1"/>
    </source>
</evidence>
<feature type="region of interest" description="Disordered" evidence="1">
    <location>
        <begin position="278"/>
        <end position="381"/>
    </location>
</feature>
<dbReference type="GeneID" id="81428756"/>
<keyword evidence="2" id="KW-0472">Membrane</keyword>
<protein>
    <submittedName>
        <fullName evidence="3">Uncharacterized protein</fullName>
    </submittedName>
</protein>
<feature type="compositionally biased region" description="Polar residues" evidence="1">
    <location>
        <begin position="236"/>
        <end position="256"/>
    </location>
</feature>
<comment type="caution">
    <text evidence="3">The sequence shown here is derived from an EMBL/GenBank/DDBJ whole genome shotgun (WGS) entry which is preliminary data.</text>
</comment>
<feature type="compositionally biased region" description="Polar residues" evidence="1">
    <location>
        <begin position="11"/>
        <end position="20"/>
    </location>
</feature>
<organism evidence="3 4">
    <name type="scientific">Penicillium canariense</name>
    <dbReference type="NCBI Taxonomy" id="189055"/>
    <lineage>
        <taxon>Eukaryota</taxon>
        <taxon>Fungi</taxon>
        <taxon>Dikarya</taxon>
        <taxon>Ascomycota</taxon>
        <taxon>Pezizomycotina</taxon>
        <taxon>Eurotiomycetes</taxon>
        <taxon>Eurotiomycetidae</taxon>
        <taxon>Eurotiales</taxon>
        <taxon>Aspergillaceae</taxon>
        <taxon>Penicillium</taxon>
    </lineage>
</organism>